<evidence type="ECO:0000313" key="6">
    <source>
        <dbReference type="Proteomes" id="UP001291309"/>
    </source>
</evidence>
<dbReference type="InterPro" id="IPR036866">
    <property type="entry name" value="RibonucZ/Hydroxyglut_hydro"/>
</dbReference>
<dbReference type="Gene3D" id="2.60.40.1260">
    <property type="entry name" value="Lamin Tail domain"/>
    <property type="match status" value="1"/>
</dbReference>
<dbReference type="RefSeq" id="WP_321544214.1">
    <property type="nucleotide sequence ID" value="NZ_JAXIVS010000001.1"/>
</dbReference>
<name>A0ABU5GXC1_9BACT</name>
<evidence type="ECO:0000259" key="4">
    <source>
        <dbReference type="PROSITE" id="PS51841"/>
    </source>
</evidence>
<keyword evidence="6" id="KW-1185">Reference proteome</keyword>
<dbReference type="SUPFAM" id="SSF49265">
    <property type="entry name" value="Fibronectin type III"/>
    <property type="match status" value="1"/>
</dbReference>
<dbReference type="PANTHER" id="PTHR30619">
    <property type="entry name" value="DNA INTERNALIZATION/COMPETENCE PROTEIN COMEC/REC2"/>
    <property type="match status" value="1"/>
</dbReference>
<evidence type="ECO:0000313" key="5">
    <source>
        <dbReference type="EMBL" id="MDY7225504.1"/>
    </source>
</evidence>
<dbReference type="InterPro" id="IPR003961">
    <property type="entry name" value="FN3_dom"/>
</dbReference>
<feature type="signal peptide" evidence="2">
    <location>
        <begin position="1"/>
        <end position="24"/>
    </location>
</feature>
<dbReference type="Gene3D" id="2.60.40.10">
    <property type="entry name" value="Immunoglobulins"/>
    <property type="match status" value="1"/>
</dbReference>
<keyword evidence="2" id="KW-0732">Signal</keyword>
<dbReference type="SMART" id="SM00060">
    <property type="entry name" value="FN3"/>
    <property type="match status" value="1"/>
</dbReference>
<dbReference type="InterPro" id="IPR013783">
    <property type="entry name" value="Ig-like_fold"/>
</dbReference>
<comment type="caution">
    <text evidence="5">The sequence shown here is derived from an EMBL/GenBank/DDBJ whole genome shotgun (WGS) entry which is preliminary data.</text>
</comment>
<dbReference type="SUPFAM" id="SSF74853">
    <property type="entry name" value="Lamin A/C globular tail domain"/>
    <property type="match status" value="1"/>
</dbReference>
<dbReference type="PANTHER" id="PTHR30619:SF1">
    <property type="entry name" value="RECOMBINATION PROTEIN 2"/>
    <property type="match status" value="1"/>
</dbReference>
<dbReference type="Proteomes" id="UP001291309">
    <property type="component" value="Unassembled WGS sequence"/>
</dbReference>
<dbReference type="InterPro" id="IPR036116">
    <property type="entry name" value="FN3_sf"/>
</dbReference>
<dbReference type="Pfam" id="PF00932">
    <property type="entry name" value="LTD"/>
    <property type="match status" value="1"/>
</dbReference>
<reference evidence="5 6" key="1">
    <citation type="submission" date="2023-12" db="EMBL/GenBank/DDBJ databases">
        <title>the genome sequence of Hyalangium sp. s54d21.</title>
        <authorList>
            <person name="Zhang X."/>
        </authorList>
    </citation>
    <scope>NUCLEOTIDE SEQUENCE [LARGE SCALE GENOMIC DNA]</scope>
    <source>
        <strain evidence="6">s54d21</strain>
    </source>
</reference>
<dbReference type="CDD" id="cd07731">
    <property type="entry name" value="ComA-like_MBL-fold"/>
    <property type="match status" value="1"/>
</dbReference>
<dbReference type="InterPro" id="IPR001322">
    <property type="entry name" value="Lamin_tail_dom"/>
</dbReference>
<dbReference type="PROSITE" id="PS51841">
    <property type="entry name" value="LTD"/>
    <property type="match status" value="1"/>
</dbReference>
<feature type="region of interest" description="Disordered" evidence="1">
    <location>
        <begin position="379"/>
        <end position="406"/>
    </location>
</feature>
<dbReference type="Pfam" id="PF00753">
    <property type="entry name" value="Lactamase_B"/>
    <property type="match status" value="1"/>
</dbReference>
<protein>
    <submittedName>
        <fullName evidence="5">Lamin tail domain-containing protein</fullName>
    </submittedName>
</protein>
<dbReference type="PROSITE" id="PS50853">
    <property type="entry name" value="FN3"/>
    <property type="match status" value="1"/>
</dbReference>
<evidence type="ECO:0000256" key="2">
    <source>
        <dbReference type="SAM" id="SignalP"/>
    </source>
</evidence>
<organism evidence="5 6">
    <name type="scientific">Hyalangium rubrum</name>
    <dbReference type="NCBI Taxonomy" id="3103134"/>
    <lineage>
        <taxon>Bacteria</taxon>
        <taxon>Pseudomonadati</taxon>
        <taxon>Myxococcota</taxon>
        <taxon>Myxococcia</taxon>
        <taxon>Myxococcales</taxon>
        <taxon>Cystobacterineae</taxon>
        <taxon>Archangiaceae</taxon>
        <taxon>Hyalangium</taxon>
    </lineage>
</organism>
<dbReference type="SUPFAM" id="SSF56281">
    <property type="entry name" value="Metallo-hydrolase/oxidoreductase"/>
    <property type="match status" value="1"/>
</dbReference>
<dbReference type="InterPro" id="IPR052159">
    <property type="entry name" value="Competence_DNA_uptake"/>
</dbReference>
<dbReference type="CDD" id="cd00063">
    <property type="entry name" value="FN3"/>
    <property type="match status" value="1"/>
</dbReference>
<dbReference type="Gene3D" id="3.60.15.10">
    <property type="entry name" value="Ribonuclease Z/Hydroxyacylglutathione hydrolase-like"/>
    <property type="match status" value="1"/>
</dbReference>
<proteinExistence type="predicted"/>
<evidence type="ECO:0000259" key="3">
    <source>
        <dbReference type="PROSITE" id="PS50853"/>
    </source>
</evidence>
<feature type="chain" id="PRO_5046118901" evidence="2">
    <location>
        <begin position="25"/>
        <end position="647"/>
    </location>
</feature>
<sequence>MRSPRLSLAPLVCCLALLPTLALAQNLRFTTIDIGQGDSAVLVAPSGCAVLFDGGPTGSGTTIKAYLKSIGVTRLQMVFVSHLHADHMGGIDEVDVGTDAVPIDAVYDHGGTYSSGAYDEYATHFGARRHTASLGQTFSLCNEVTLEVVNSGSTHSDENSKSVAVKISYGAFDALVGGDLTGATPDIETGMAPRVGEVELYKVHHHGSKYSSNAPFLATLLPTVSFISVGIGNTYGHPTPECLARLADVGSAVWMTEDPSINQKLGHIALTSANGSSFTVSQANTSTTYLSKGGTPDTEAPTAPSALVASAASFSEIDLSWSAATDNVGVTGYRVYRSTNGSSFAPAGTSGTPGFADLGLSSSTTYWYQVSALDAAGNESPVSNTASATTSAPPATFLTLTSPNGGESWSGGSSKAITWSSSNVSNVKLEYTLFNGGSWTVIASSVAASTGSYTWTLPNTASTQARIRASDAQNGTPMDTSDGVFTVTASGPGQVILNEILANEPGSDEGGEFVELVNVGGTSVDLSGWKLWDGAAARHTFPTGTTLAPGKALVVFASGSAIPSGLTNAMSASTGVLSLNNTGDTVSLKNASKKTVTSYAYTGSQASTDGVSLNRGPDASASGAFVLHTTLSTRTASPGTRTNGTAF</sequence>
<dbReference type="InterPro" id="IPR036415">
    <property type="entry name" value="Lamin_tail_dom_sf"/>
</dbReference>
<dbReference type="InterPro" id="IPR001279">
    <property type="entry name" value="Metallo-B-lactamas"/>
</dbReference>
<gene>
    <name evidence="5" type="ORF">SYV04_03885</name>
</gene>
<feature type="domain" description="Fibronectin type-III" evidence="3">
    <location>
        <begin position="303"/>
        <end position="393"/>
    </location>
</feature>
<evidence type="ECO:0000256" key="1">
    <source>
        <dbReference type="SAM" id="MobiDB-lite"/>
    </source>
</evidence>
<dbReference type="EMBL" id="JAXIVS010000001">
    <property type="protein sequence ID" value="MDY7225504.1"/>
    <property type="molecule type" value="Genomic_DNA"/>
</dbReference>
<feature type="compositionally biased region" description="Low complexity" evidence="1">
    <location>
        <begin position="380"/>
        <end position="396"/>
    </location>
</feature>
<dbReference type="InterPro" id="IPR035681">
    <property type="entry name" value="ComA-like_MBL"/>
</dbReference>
<feature type="domain" description="LTD" evidence="4">
    <location>
        <begin position="483"/>
        <end position="603"/>
    </location>
</feature>
<accession>A0ABU5GXC1</accession>